<reference evidence="3" key="1">
    <citation type="submission" date="2022-10" db="EMBL/GenBank/DDBJ databases">
        <title>Culturing micro-colonial fungi from biological soil crusts in the Mojave desert and describing Neophaeococcomyces mojavensis, and introducing the new genera and species Taxawa tesnikishii.</title>
        <authorList>
            <person name="Kurbessoian T."/>
            <person name="Stajich J.E."/>
        </authorList>
    </citation>
    <scope>NUCLEOTIDE SEQUENCE</scope>
    <source>
        <strain evidence="3">TK_35</strain>
    </source>
</reference>
<dbReference type="PANTHER" id="PTHR24148">
    <property type="entry name" value="ANKYRIN REPEAT DOMAIN-CONTAINING PROTEIN 39 HOMOLOG-RELATED"/>
    <property type="match status" value="1"/>
</dbReference>
<feature type="compositionally biased region" description="Basic and acidic residues" evidence="1">
    <location>
        <begin position="715"/>
        <end position="728"/>
    </location>
</feature>
<feature type="compositionally biased region" description="Low complexity" evidence="1">
    <location>
        <begin position="699"/>
        <end position="713"/>
    </location>
</feature>
<sequence length="779" mass="86743">MSTSGHFQHSRLSLSGKFMRLLQIQGSTTASISSNTSSSVSSKREAPISLRITQYALHRRPPYVAISYTWGNAVRTHEIRVNGRPFLVRANLYNLLWHLRQRGESRFLWIDALCIDQANLEERNFHVQLMGSIYDSADRTIVWLGLPSEDRRQARALEFVAELASAMSPTSTSHPGGNKIERRSHAANQDNWERLYITGRGSGNAASANVNTSTTSTIAKLEGRWRNLLDLCRGVYWTRTWIIQEFLRSPSLEVLVGTASLDWKLFEVVVGTLKSTSLLWSPTATTTTIITTLVDQFMHTLPVRLTLRRTHHSHSTLSDLVAEFYDSRCAERRDKIYGILGIADDCDDTRGPQPDYSKHIVEVYFEVYRYLCACLEATTSPSAYQKVLFAQTISLTIRALNITQADVESYLSATSLTSTSTANDDDDGKATANTTLESLVFNLRPDYVNTIDEVLPGWTSIRDLRQRLDQVPWEKYVGHEVVRRKTSRHPSTSNTSTSTSTPLLTPTSTPTQTTQPSSNAGSTTSNTTTTPPSSAKGTEYVRAPLPPDLLTTIIAAASTTHNVALANLYNYETCRTRQTQPTMKPTCRIPHERILSHEQDKRLADNTRLAKPSVIIESNPNPGSAAAGGDISDPFLRLGFACTNVKRGDLICQFRGVDVAVVARRVSTGGGLSLVGLARMVGHSALRERGVHAGCETTAQQASQSQSQQQSRSAKGKDNDNDKNKDKSWWWSGIVLPPGVDEKNVHTNTNTHNRTHDHHDYIIETDPLSLWELFRPRYE</sequence>
<dbReference type="InterPro" id="IPR010730">
    <property type="entry name" value="HET"/>
</dbReference>
<feature type="domain" description="Heterokaryon incompatibility" evidence="2">
    <location>
        <begin position="63"/>
        <end position="245"/>
    </location>
</feature>
<dbReference type="EMBL" id="JAPDRN010000047">
    <property type="protein sequence ID" value="KAJ9633361.1"/>
    <property type="molecule type" value="Genomic_DNA"/>
</dbReference>
<gene>
    <name evidence="3" type="ORF">H2204_007078</name>
</gene>
<evidence type="ECO:0000256" key="1">
    <source>
        <dbReference type="SAM" id="MobiDB-lite"/>
    </source>
</evidence>
<dbReference type="Proteomes" id="UP001172681">
    <property type="component" value="Unassembled WGS sequence"/>
</dbReference>
<comment type="caution">
    <text evidence="3">The sequence shown here is derived from an EMBL/GenBank/DDBJ whole genome shotgun (WGS) entry which is preliminary data.</text>
</comment>
<accession>A0AA38Y3K3</accession>
<feature type="region of interest" description="Disordered" evidence="1">
    <location>
        <begin position="695"/>
        <end position="729"/>
    </location>
</feature>
<feature type="compositionally biased region" description="Low complexity" evidence="1">
    <location>
        <begin position="490"/>
        <end position="535"/>
    </location>
</feature>
<organism evidence="3 4">
    <name type="scientific">Knufia peltigerae</name>
    <dbReference type="NCBI Taxonomy" id="1002370"/>
    <lineage>
        <taxon>Eukaryota</taxon>
        <taxon>Fungi</taxon>
        <taxon>Dikarya</taxon>
        <taxon>Ascomycota</taxon>
        <taxon>Pezizomycotina</taxon>
        <taxon>Eurotiomycetes</taxon>
        <taxon>Chaetothyriomycetidae</taxon>
        <taxon>Chaetothyriales</taxon>
        <taxon>Trichomeriaceae</taxon>
        <taxon>Knufia</taxon>
    </lineage>
</organism>
<dbReference type="AlphaFoldDB" id="A0AA38Y3K3"/>
<protein>
    <recommendedName>
        <fullName evidence="2">Heterokaryon incompatibility domain-containing protein</fullName>
    </recommendedName>
</protein>
<evidence type="ECO:0000259" key="2">
    <source>
        <dbReference type="Pfam" id="PF06985"/>
    </source>
</evidence>
<dbReference type="InterPro" id="IPR052895">
    <property type="entry name" value="HetReg/Transcr_Mod"/>
</dbReference>
<proteinExistence type="predicted"/>
<dbReference type="PANTHER" id="PTHR24148:SF64">
    <property type="entry name" value="HETEROKARYON INCOMPATIBILITY DOMAIN-CONTAINING PROTEIN"/>
    <property type="match status" value="1"/>
</dbReference>
<feature type="region of interest" description="Disordered" evidence="1">
    <location>
        <begin position="482"/>
        <end position="541"/>
    </location>
</feature>
<dbReference type="Pfam" id="PF06985">
    <property type="entry name" value="HET"/>
    <property type="match status" value="1"/>
</dbReference>
<evidence type="ECO:0000313" key="4">
    <source>
        <dbReference type="Proteomes" id="UP001172681"/>
    </source>
</evidence>
<evidence type="ECO:0000313" key="3">
    <source>
        <dbReference type="EMBL" id="KAJ9633361.1"/>
    </source>
</evidence>
<name>A0AA38Y3K3_9EURO</name>
<keyword evidence="4" id="KW-1185">Reference proteome</keyword>